<evidence type="ECO:0000313" key="5">
    <source>
        <dbReference type="EMBL" id="KAF5767149.1"/>
    </source>
</evidence>
<evidence type="ECO:0000259" key="3">
    <source>
        <dbReference type="Pfam" id="PF03468"/>
    </source>
</evidence>
<keyword evidence="8" id="KW-1185">Reference proteome</keyword>
<keyword evidence="2" id="KW-0943">RNA-mediated gene silencing</keyword>
<dbReference type="PANTHER" id="PTHR21596:SF3">
    <property type="entry name" value="FACTOR OF DNA METHYLATION 1-RELATED"/>
    <property type="match status" value="1"/>
</dbReference>
<dbReference type="InterPro" id="IPR005381">
    <property type="entry name" value="Znf-XS_domain"/>
</dbReference>
<dbReference type="EMBL" id="MNCJ02000329">
    <property type="protein sequence ID" value="KAF5767149.1"/>
    <property type="molecule type" value="Genomic_DNA"/>
</dbReference>
<evidence type="ECO:0000313" key="8">
    <source>
        <dbReference type="Proteomes" id="UP000215914"/>
    </source>
</evidence>
<evidence type="ECO:0000256" key="2">
    <source>
        <dbReference type="ARBA" id="ARBA00023158"/>
    </source>
</evidence>
<dbReference type="InterPro" id="IPR005380">
    <property type="entry name" value="XS_domain"/>
</dbReference>
<evidence type="ECO:0000256" key="1">
    <source>
        <dbReference type="ARBA" id="ARBA00023054"/>
    </source>
</evidence>
<keyword evidence="1" id="KW-0175">Coiled coil</keyword>
<dbReference type="EMBL" id="MNCJ02000320">
    <property type="protein sequence ID" value="KAF5806112.1"/>
    <property type="molecule type" value="Genomic_DNA"/>
</dbReference>
<evidence type="ECO:0000313" key="6">
    <source>
        <dbReference type="EMBL" id="KAF5806112.1"/>
    </source>
</evidence>
<evidence type="ECO:0000313" key="7">
    <source>
        <dbReference type="EMBL" id="KAF5806117.1"/>
    </source>
</evidence>
<gene>
    <name evidence="6" type="ORF">HanXRQr2_Chr05g0217491</name>
    <name evidence="7" type="ORF">HanXRQr2_Chr05g0217551</name>
    <name evidence="5" type="ORF">HanXRQr2_Chr14g0620971</name>
</gene>
<organism evidence="5 8">
    <name type="scientific">Helianthus annuus</name>
    <name type="common">Common sunflower</name>
    <dbReference type="NCBI Taxonomy" id="4232"/>
    <lineage>
        <taxon>Eukaryota</taxon>
        <taxon>Viridiplantae</taxon>
        <taxon>Streptophyta</taxon>
        <taxon>Embryophyta</taxon>
        <taxon>Tracheophyta</taxon>
        <taxon>Spermatophyta</taxon>
        <taxon>Magnoliopsida</taxon>
        <taxon>eudicotyledons</taxon>
        <taxon>Gunneridae</taxon>
        <taxon>Pentapetalae</taxon>
        <taxon>asterids</taxon>
        <taxon>campanulids</taxon>
        <taxon>Asterales</taxon>
        <taxon>Asteraceae</taxon>
        <taxon>Asteroideae</taxon>
        <taxon>Heliantheae alliance</taxon>
        <taxon>Heliantheae</taxon>
        <taxon>Helianthus</taxon>
    </lineage>
</organism>
<feature type="domain" description="XS" evidence="3">
    <location>
        <begin position="74"/>
        <end position="172"/>
    </location>
</feature>
<proteinExistence type="predicted"/>
<evidence type="ECO:0000259" key="4">
    <source>
        <dbReference type="Pfam" id="PF03470"/>
    </source>
</evidence>
<dbReference type="InterPro" id="IPR045177">
    <property type="entry name" value="FDM1-5/IDN2"/>
</dbReference>
<reference evidence="5" key="1">
    <citation type="journal article" date="2017" name="Nature">
        <title>The sunflower genome provides insights into oil metabolism, flowering and Asterid evolution.</title>
        <authorList>
            <person name="Badouin H."/>
            <person name="Gouzy J."/>
            <person name="Grassa C.J."/>
            <person name="Murat F."/>
            <person name="Staton S.E."/>
            <person name="Cottret L."/>
            <person name="Lelandais-Briere C."/>
            <person name="Owens G.L."/>
            <person name="Carrere S."/>
            <person name="Mayjonade B."/>
            <person name="Legrand L."/>
            <person name="Gill N."/>
            <person name="Kane N.C."/>
            <person name="Bowers J.E."/>
            <person name="Hubner S."/>
            <person name="Bellec A."/>
            <person name="Berard A."/>
            <person name="Berges H."/>
            <person name="Blanchet N."/>
            <person name="Boniface M.C."/>
            <person name="Brunel D."/>
            <person name="Catrice O."/>
            <person name="Chaidir N."/>
            <person name="Claudel C."/>
            <person name="Donnadieu C."/>
            <person name="Faraut T."/>
            <person name="Fievet G."/>
            <person name="Helmstetter N."/>
            <person name="King M."/>
            <person name="Knapp S.J."/>
            <person name="Lai Z."/>
            <person name="Le Paslier M.C."/>
            <person name="Lippi Y."/>
            <person name="Lorenzon L."/>
            <person name="Mandel J.R."/>
            <person name="Marage G."/>
            <person name="Marchand G."/>
            <person name="Marquand E."/>
            <person name="Bret-Mestries E."/>
            <person name="Morien E."/>
            <person name="Nambeesan S."/>
            <person name="Nguyen T."/>
            <person name="Pegot-Espagnet P."/>
            <person name="Pouilly N."/>
            <person name="Raftis F."/>
            <person name="Sallet E."/>
            <person name="Schiex T."/>
            <person name="Thomas J."/>
            <person name="Vandecasteele C."/>
            <person name="Vares D."/>
            <person name="Vear F."/>
            <person name="Vautrin S."/>
            <person name="Crespi M."/>
            <person name="Mangin B."/>
            <person name="Burke J.M."/>
            <person name="Salse J."/>
            <person name="Munos S."/>
            <person name="Vincourt P."/>
            <person name="Rieseberg L.H."/>
            <person name="Langlade N.B."/>
        </authorList>
    </citation>
    <scope>NUCLEOTIDE SEQUENCE</scope>
    <source>
        <tissue evidence="5">Leaves</tissue>
    </source>
</reference>
<reference evidence="5" key="2">
    <citation type="submission" date="2020-06" db="EMBL/GenBank/DDBJ databases">
        <title>Helianthus annuus Genome sequencing and assembly Release 2.</title>
        <authorList>
            <person name="Gouzy J."/>
            <person name="Langlade N."/>
            <person name="Munos S."/>
        </authorList>
    </citation>
    <scope>NUCLEOTIDE SEQUENCE</scope>
    <source>
        <tissue evidence="5">Leaves</tissue>
    </source>
</reference>
<dbReference type="Proteomes" id="UP000215914">
    <property type="component" value="Unassembled WGS sequence"/>
</dbReference>
<dbReference type="Gene3D" id="3.30.70.2890">
    <property type="entry name" value="XS domain"/>
    <property type="match status" value="1"/>
</dbReference>
<dbReference type="EMBL" id="MNCJ02000320">
    <property type="protein sequence ID" value="KAF5806117.1"/>
    <property type="molecule type" value="Genomic_DNA"/>
</dbReference>
<feature type="domain" description="Zinc finger-XS" evidence="4">
    <location>
        <begin position="12"/>
        <end position="47"/>
    </location>
</feature>
<dbReference type="PANTHER" id="PTHR21596">
    <property type="entry name" value="RIBONUCLEASE P SUBUNIT P38"/>
    <property type="match status" value="1"/>
</dbReference>
<dbReference type="InterPro" id="IPR038588">
    <property type="entry name" value="XS_domain_sf"/>
</dbReference>
<comment type="caution">
    <text evidence="5">The sequence shown here is derived from an EMBL/GenBank/DDBJ whole genome shotgun (WGS) entry which is preliminary data.</text>
</comment>
<dbReference type="AlphaFoldDB" id="A0A9K3E6X4"/>
<protein>
    <submittedName>
        <fullName evidence="5">XS domain-containing protein</fullName>
    </submittedName>
</protein>
<name>A0A9K3E6X4_HELAN</name>
<dbReference type="Pfam" id="PF03470">
    <property type="entry name" value="zf-XS"/>
    <property type="match status" value="1"/>
</dbReference>
<dbReference type="Gramene" id="mRNA:HanXRQr2_Chr14g0620971">
    <property type="protein sequence ID" value="CDS:HanXRQr2_Chr14g0620971.1"/>
    <property type="gene ID" value="HanXRQr2_Chr14g0620971"/>
</dbReference>
<sequence>MPFLGVLFMLARKKQNFKYKELHQHASGVSKGSSNRSLEQKANHLALTLYLENELADEAEKPLKLAAPISEENELFCWPWTGIVVNIVKKSDGTEYWLKRFSKYKPEDVELLWDAEKRTAKALVRFNNGLKNAMEFEKAFEADHHSKKEWSAYENPPSSSIYTWLARATDFESQGPIGDYLRMNMGLKKTVSEVEQEVAKTKNRPVIELATEIDMRNENHDDLQSKCNQKTMPL</sequence>
<dbReference type="Gramene" id="mRNA:HanXRQr2_Chr05g0217551">
    <property type="protein sequence ID" value="CDS:HanXRQr2_Chr05g0217551.1"/>
    <property type="gene ID" value="HanXRQr2_Chr05g0217551"/>
</dbReference>
<accession>A0A9K3E6X4</accession>
<dbReference type="Gramene" id="mRNA:HanXRQr2_Chr05g0217491">
    <property type="protein sequence ID" value="CDS:HanXRQr2_Chr05g0217491.1"/>
    <property type="gene ID" value="HanXRQr2_Chr05g0217491"/>
</dbReference>
<dbReference type="GO" id="GO:0080188">
    <property type="term" value="P:gene silencing by siRNA-directed DNA methylation"/>
    <property type="evidence" value="ECO:0007669"/>
    <property type="project" value="InterPro"/>
</dbReference>
<dbReference type="Pfam" id="PF03468">
    <property type="entry name" value="XS"/>
    <property type="match status" value="1"/>
</dbReference>